<comment type="catalytic activity">
    <reaction evidence="2">
        <text>uridine in snRNA = pseudouridine in snRNA</text>
        <dbReference type="Rhea" id="RHEA:51124"/>
        <dbReference type="Rhea" id="RHEA-COMP:12891"/>
        <dbReference type="Rhea" id="RHEA-COMP:12892"/>
        <dbReference type="ChEBI" id="CHEBI:65314"/>
        <dbReference type="ChEBI" id="CHEBI:65315"/>
    </reaction>
</comment>
<dbReference type="InterPro" id="IPR020095">
    <property type="entry name" value="PsdUridine_synth_TruA_C"/>
</dbReference>
<dbReference type="InterPro" id="IPR020097">
    <property type="entry name" value="PsdUridine_synth_TruA_a/b_dom"/>
</dbReference>
<protein>
    <recommendedName>
        <fullName evidence="12">tRNA pseudouridine synthase 1</fullName>
    </recommendedName>
    <alternativeName>
        <fullName evidence="13">tRNA pseudouridylate synthase 1</fullName>
    </alternativeName>
    <alternativeName>
        <fullName evidence="14">tRNA-uridine isomerase 1</fullName>
    </alternativeName>
</protein>
<evidence type="ECO:0000256" key="14">
    <source>
        <dbReference type="ARBA" id="ARBA00080858"/>
    </source>
</evidence>
<dbReference type="InterPro" id="IPR001406">
    <property type="entry name" value="PsdUridine_synth_TruA"/>
</dbReference>
<dbReference type="GO" id="GO:0003723">
    <property type="term" value="F:RNA binding"/>
    <property type="evidence" value="ECO:0007669"/>
    <property type="project" value="InterPro"/>
</dbReference>
<evidence type="ECO:0000256" key="16">
    <source>
        <dbReference type="PIRSR" id="PIRSR641708-2"/>
    </source>
</evidence>
<dbReference type="GO" id="GO:0009982">
    <property type="term" value="F:pseudouridine synthase activity"/>
    <property type="evidence" value="ECO:0007669"/>
    <property type="project" value="InterPro"/>
</dbReference>
<comment type="catalytic activity">
    <reaction evidence="1">
        <text>a uridine in mRNA = a pseudouridine in mRNA</text>
        <dbReference type="Rhea" id="RHEA:56644"/>
        <dbReference type="Rhea" id="RHEA-COMP:14658"/>
        <dbReference type="Rhea" id="RHEA-COMP:14659"/>
        <dbReference type="ChEBI" id="CHEBI:65314"/>
        <dbReference type="ChEBI" id="CHEBI:65315"/>
    </reaction>
</comment>
<evidence type="ECO:0000256" key="12">
    <source>
        <dbReference type="ARBA" id="ARBA00073968"/>
    </source>
</evidence>
<feature type="binding site" evidence="16">
    <location>
        <position position="186"/>
    </location>
    <ligand>
        <name>substrate</name>
    </ligand>
</feature>
<dbReference type="GO" id="GO:0031120">
    <property type="term" value="P:snRNA pseudouridine synthesis"/>
    <property type="evidence" value="ECO:0007669"/>
    <property type="project" value="UniProtKB-ARBA"/>
</dbReference>
<dbReference type="Gene3D" id="3.30.70.580">
    <property type="entry name" value="Pseudouridine synthase I, catalytic domain, N-terminal subdomain"/>
    <property type="match status" value="1"/>
</dbReference>
<evidence type="ECO:0000256" key="3">
    <source>
        <dbReference type="ARBA" id="ARBA00001947"/>
    </source>
</evidence>
<comment type="cofactor">
    <cofactor evidence="3">
        <name>Zn(2+)</name>
        <dbReference type="ChEBI" id="CHEBI:29105"/>
    </cofactor>
</comment>
<evidence type="ECO:0000256" key="5">
    <source>
        <dbReference type="ARBA" id="ARBA00009375"/>
    </source>
</evidence>
<dbReference type="InterPro" id="IPR041708">
    <property type="entry name" value="PUS1/PUS2-like"/>
</dbReference>
<dbReference type="InterPro" id="IPR020094">
    <property type="entry name" value="TruA/RsuA/RluB/E/F_N"/>
</dbReference>
<dbReference type="Proteomes" id="UP000243052">
    <property type="component" value="Chromosome v"/>
</dbReference>
<dbReference type="FunFam" id="3.30.70.660:FF:000002">
    <property type="entry name" value="tRNA pseudouridine synthase"/>
    <property type="match status" value="1"/>
</dbReference>
<comment type="catalytic activity">
    <reaction evidence="10">
        <text>a uridine in tRNA = a pseudouridine in tRNA</text>
        <dbReference type="Rhea" id="RHEA:54572"/>
        <dbReference type="Rhea" id="RHEA-COMP:13339"/>
        <dbReference type="Rhea" id="RHEA-COMP:13934"/>
        <dbReference type="ChEBI" id="CHEBI:65314"/>
        <dbReference type="ChEBI" id="CHEBI:65315"/>
    </reaction>
</comment>
<evidence type="ECO:0000256" key="11">
    <source>
        <dbReference type="ARBA" id="ARBA00053072"/>
    </source>
</evidence>
<comment type="similarity">
    <text evidence="5">Belongs to the tRNA pseudouridine synthase TruA family.</text>
</comment>
<dbReference type="OrthoDB" id="10256309at2759"/>
<dbReference type="InterPro" id="IPR020103">
    <property type="entry name" value="PsdUridine_synth_cat_dom_sf"/>
</dbReference>
<evidence type="ECO:0000256" key="6">
    <source>
        <dbReference type="ARBA" id="ARBA00022664"/>
    </source>
</evidence>
<proteinExistence type="inferred from homology"/>
<evidence type="ECO:0000256" key="4">
    <source>
        <dbReference type="ARBA" id="ARBA00004123"/>
    </source>
</evidence>
<evidence type="ECO:0000256" key="1">
    <source>
        <dbReference type="ARBA" id="ARBA00001166"/>
    </source>
</evidence>
<feature type="active site" description="Nucleophile" evidence="15">
    <location>
        <position position="130"/>
    </location>
</feature>
<dbReference type="GO" id="GO:0031119">
    <property type="term" value="P:tRNA pseudouridine synthesis"/>
    <property type="evidence" value="ECO:0007669"/>
    <property type="project" value="InterPro"/>
</dbReference>
<sequence>MSSPNAIASYDDDQPSEDTYKRGAKYKQNKARKADYDTSKPKKKVHTEQGTSATIAVPAADNDKEPRQPKRKVAVMLGYCGTGYHGMQYNPPNATIEAELFDAFVRAGAISKANSSDLKKNGFMRAARTDKGVHAGGNVISLKLIIEDQDIKDKINEQLPPGIRIWGISRVNKAFDCRKLCSSRWYEYLLPTYSLIGPKPNSHLFRTIEESKIELPGVLDEDQESSEFWKAFQDAVDKAFTPQELEDINNYVPPSKEEFDENSSIYRKVKEYKQLENAHRRAYRISLAKLEKFRQSMQQYLGAHNFHNFTLGKDYKDPSAIRFIKEVTVSEPFVIGDMKTEWISIKIHGQSFMLHQIRKMISMATLITRCGCPVERISQAYGPPKINIPKAPALGLLLESPVYEGYNKKLQEFGYDPIDFTKYQKEIDAFKMVNIYDKIYSEEIQENVFNAFFCYIDAFNQVTGAQGDEDSNSNPSKVQRCIFDFLTARGIPTEVVEKKREITPTKSSENESAVTEVQIDSESKPEVSTEPTLSTKDSKIEPENSNEE</sequence>
<comment type="function">
    <text evidence="11">Formation of pseudouridine at positions 27 and 28 in the anticodon stem and loop of transfer RNAs; at positions 34 and 36 of intron-containing precursor tRNA(Ile) and at position 35 in the intron-containing tRNA(Tyr). Catalyzes pseudouridylation at position 44 in U2 snRNA. Also catalyzes pseudouridylation of mRNAs.</text>
</comment>
<dbReference type="GO" id="GO:0005634">
    <property type="term" value="C:nucleus"/>
    <property type="evidence" value="ECO:0007669"/>
    <property type="project" value="UniProtKB-SubCell"/>
</dbReference>
<keyword evidence="7" id="KW-0819">tRNA processing</keyword>
<keyword evidence="20" id="KW-1185">Reference proteome</keyword>
<evidence type="ECO:0000259" key="18">
    <source>
        <dbReference type="Pfam" id="PF01416"/>
    </source>
</evidence>
<keyword evidence="6" id="KW-0507">mRNA processing</keyword>
<dbReference type="GeneID" id="28724665"/>
<dbReference type="GO" id="GO:0006397">
    <property type="term" value="P:mRNA processing"/>
    <property type="evidence" value="ECO:0007669"/>
    <property type="project" value="UniProtKB-KW"/>
</dbReference>
<feature type="region of interest" description="Disordered" evidence="17">
    <location>
        <begin position="1"/>
        <end position="70"/>
    </location>
</feature>
<dbReference type="CDD" id="cd02568">
    <property type="entry name" value="PseudoU_synth_PUS1_PUS2"/>
    <property type="match status" value="1"/>
</dbReference>
<evidence type="ECO:0000256" key="9">
    <source>
        <dbReference type="ARBA" id="ARBA00023242"/>
    </source>
</evidence>
<feature type="compositionally biased region" description="Basic residues" evidence="17">
    <location>
        <begin position="22"/>
        <end position="31"/>
    </location>
</feature>
<dbReference type="EMBL" id="CP014245">
    <property type="protein sequence ID" value="AMD21376.1"/>
    <property type="molecule type" value="Genomic_DNA"/>
</dbReference>
<evidence type="ECO:0000256" key="17">
    <source>
        <dbReference type="SAM" id="MobiDB-lite"/>
    </source>
</evidence>
<comment type="subcellular location">
    <subcellularLocation>
        <location evidence="4">Nucleus</location>
    </subcellularLocation>
</comment>
<dbReference type="SUPFAM" id="SSF55120">
    <property type="entry name" value="Pseudouridine synthase"/>
    <property type="match status" value="1"/>
</dbReference>
<dbReference type="STRING" id="45286.A0A109UZJ5"/>
<organism evidence="19 20">
    <name type="scientific">Eremothecium sinecaudum</name>
    <dbReference type="NCBI Taxonomy" id="45286"/>
    <lineage>
        <taxon>Eukaryota</taxon>
        <taxon>Fungi</taxon>
        <taxon>Dikarya</taxon>
        <taxon>Ascomycota</taxon>
        <taxon>Saccharomycotina</taxon>
        <taxon>Saccharomycetes</taxon>
        <taxon>Saccharomycetales</taxon>
        <taxon>Saccharomycetaceae</taxon>
        <taxon>Eremothecium</taxon>
    </lineage>
</organism>
<evidence type="ECO:0000313" key="19">
    <source>
        <dbReference type="EMBL" id="AMD21376.1"/>
    </source>
</evidence>
<accession>A0A109UZJ5</accession>
<evidence type="ECO:0000256" key="10">
    <source>
        <dbReference type="ARBA" id="ARBA00036943"/>
    </source>
</evidence>
<name>A0A109UZJ5_9SACH</name>
<dbReference type="Pfam" id="PF01416">
    <property type="entry name" value="PseudoU_synth_1"/>
    <property type="match status" value="1"/>
</dbReference>
<evidence type="ECO:0000313" key="20">
    <source>
        <dbReference type="Proteomes" id="UP000243052"/>
    </source>
</evidence>
<feature type="region of interest" description="Disordered" evidence="17">
    <location>
        <begin position="499"/>
        <end position="548"/>
    </location>
</feature>
<reference evidence="19 20" key="1">
    <citation type="submission" date="2016-01" db="EMBL/GenBank/DDBJ databases">
        <title>Genome sequence of the yeast Holleya sinecauda.</title>
        <authorList>
            <person name="Dietrich F.S."/>
        </authorList>
    </citation>
    <scope>NUCLEOTIDE SEQUENCE [LARGE SCALE GENOMIC DNA]</scope>
    <source>
        <strain evidence="19 20">ATCC 58844</strain>
    </source>
</reference>
<feature type="compositionally biased region" description="Polar residues" evidence="17">
    <location>
        <begin position="504"/>
        <end position="520"/>
    </location>
</feature>
<keyword evidence="9" id="KW-0539">Nucleus</keyword>
<evidence type="ECO:0000256" key="2">
    <source>
        <dbReference type="ARBA" id="ARBA00001832"/>
    </source>
</evidence>
<keyword evidence="8" id="KW-0413">Isomerase</keyword>
<evidence type="ECO:0000256" key="15">
    <source>
        <dbReference type="PIRSR" id="PIRSR641708-1"/>
    </source>
</evidence>
<evidence type="ECO:0000256" key="8">
    <source>
        <dbReference type="ARBA" id="ARBA00023235"/>
    </source>
</evidence>
<gene>
    <name evidence="19" type="ORF">AW171_hschr53326</name>
</gene>
<dbReference type="GO" id="GO:1990481">
    <property type="term" value="P:mRNA pseudouridine synthesis"/>
    <property type="evidence" value="ECO:0007669"/>
    <property type="project" value="TreeGrafter"/>
</dbReference>
<evidence type="ECO:0000256" key="7">
    <source>
        <dbReference type="ARBA" id="ARBA00022694"/>
    </source>
</evidence>
<dbReference type="PANTHER" id="PTHR11142">
    <property type="entry name" value="PSEUDOURIDYLATE SYNTHASE"/>
    <property type="match status" value="1"/>
</dbReference>
<dbReference type="PANTHER" id="PTHR11142:SF4">
    <property type="entry name" value="PSEUDOURIDYLATE SYNTHASE 1 HOMOLOG"/>
    <property type="match status" value="1"/>
</dbReference>
<feature type="domain" description="Pseudouridine synthase I TruA alpha/beta" evidence="18">
    <location>
        <begin position="297"/>
        <end position="403"/>
    </location>
</feature>
<dbReference type="FunFam" id="3.30.70.580:FF:000002">
    <property type="entry name" value="tRNA pseudouridine synthase"/>
    <property type="match status" value="1"/>
</dbReference>
<dbReference type="RefSeq" id="XP_017988372.1">
    <property type="nucleotide sequence ID" value="XM_018132883.1"/>
</dbReference>
<dbReference type="NCBIfam" id="TIGR00071">
    <property type="entry name" value="hisT_truA"/>
    <property type="match status" value="1"/>
</dbReference>
<dbReference type="Gene3D" id="3.30.70.660">
    <property type="entry name" value="Pseudouridine synthase I, catalytic domain, C-terminal subdomain"/>
    <property type="match status" value="1"/>
</dbReference>
<evidence type="ECO:0000256" key="13">
    <source>
        <dbReference type="ARBA" id="ARBA00079072"/>
    </source>
</evidence>
<dbReference type="AlphaFoldDB" id="A0A109UZJ5"/>